<dbReference type="AlphaFoldDB" id="A0A372FZP2"/>
<evidence type="ECO:0000313" key="5">
    <source>
        <dbReference type="Proteomes" id="UP000262621"/>
    </source>
</evidence>
<dbReference type="Pfam" id="PF01408">
    <property type="entry name" value="GFO_IDH_MocA"/>
    <property type="match status" value="1"/>
</dbReference>
<dbReference type="GO" id="GO:0000166">
    <property type="term" value="F:nucleotide binding"/>
    <property type="evidence" value="ECO:0007669"/>
    <property type="project" value="InterPro"/>
</dbReference>
<dbReference type="GO" id="GO:0016491">
    <property type="term" value="F:oxidoreductase activity"/>
    <property type="evidence" value="ECO:0007669"/>
    <property type="project" value="UniProtKB-KW"/>
</dbReference>
<evidence type="ECO:0000256" key="1">
    <source>
        <dbReference type="ARBA" id="ARBA00023002"/>
    </source>
</evidence>
<sequence length="433" mass="45561">MSERKGTFLTPQVEQGSPANTPAAATPATPVPRVALIGANGHGRWHRRVLGPLHDAGRLRLVALVDTRPLEDEPAAPVPPDARVFTDHRAMLSAVAPDVVVICTPPHTHLPIARDALTAGADLLLEKPPVLCTAEHEELAGALATTGRVAQVGFQALGSAALSALTDAVAAGRLGTVTGIATVAAWQRPDAYYARAPWAGRRQLDGRPVLDGALANPLAHAVMQCLAVAEAVTGGPVEPAAIEVERYRVRPIEVDDTAVLRVRLRQGPPIVAAVTLAGEDFVPGEVIVTGDAGRAVLEYPTDRLLLPGEAEPRQVPGRRGLLENLIDHRADPRVPLIAPLARTAPFTAVLTAVQAAPEPTLLDGGLVEAVGDGPQRVRRIPGVNDVLRRAAEGGALPTELGVPWAVAPWQPDPAGRKQEDTATPLQHRRSEQD</sequence>
<gene>
    <name evidence="4" type="ORF">D0Q02_12420</name>
</gene>
<dbReference type="Gene3D" id="3.30.360.10">
    <property type="entry name" value="Dihydrodipicolinate Reductase, domain 2"/>
    <property type="match status" value="1"/>
</dbReference>
<feature type="compositionally biased region" description="Low complexity" evidence="2">
    <location>
        <begin position="18"/>
        <end position="27"/>
    </location>
</feature>
<keyword evidence="5" id="KW-1185">Reference proteome</keyword>
<feature type="region of interest" description="Disordered" evidence="2">
    <location>
        <begin position="1"/>
        <end position="27"/>
    </location>
</feature>
<dbReference type="PANTHER" id="PTHR43818:SF11">
    <property type="entry name" value="BCDNA.GH03377"/>
    <property type="match status" value="1"/>
</dbReference>
<dbReference type="EMBL" id="QVFU01000010">
    <property type="protein sequence ID" value="RFS46255.1"/>
    <property type="molecule type" value="Genomic_DNA"/>
</dbReference>
<dbReference type="Gene3D" id="3.40.50.720">
    <property type="entry name" value="NAD(P)-binding Rossmann-like Domain"/>
    <property type="match status" value="1"/>
</dbReference>
<accession>A0A372FZP2</accession>
<comment type="caution">
    <text evidence="4">The sequence shown here is derived from an EMBL/GenBank/DDBJ whole genome shotgun (WGS) entry which is preliminary data.</text>
</comment>
<evidence type="ECO:0000256" key="2">
    <source>
        <dbReference type="SAM" id="MobiDB-lite"/>
    </source>
</evidence>
<dbReference type="SUPFAM" id="SSF51735">
    <property type="entry name" value="NAD(P)-binding Rossmann-fold domains"/>
    <property type="match status" value="1"/>
</dbReference>
<dbReference type="SUPFAM" id="SSF55347">
    <property type="entry name" value="Glyceraldehyde-3-phosphate dehydrogenase-like, C-terminal domain"/>
    <property type="match status" value="1"/>
</dbReference>
<dbReference type="OrthoDB" id="9812981at2"/>
<keyword evidence="1" id="KW-0560">Oxidoreductase</keyword>
<name>A0A372FZP2_9ACTN</name>
<organism evidence="4 5">
    <name type="scientific">Micromonospora craniellae</name>
    <dbReference type="NCBI Taxonomy" id="2294034"/>
    <lineage>
        <taxon>Bacteria</taxon>
        <taxon>Bacillati</taxon>
        <taxon>Actinomycetota</taxon>
        <taxon>Actinomycetes</taxon>
        <taxon>Micromonosporales</taxon>
        <taxon>Micromonosporaceae</taxon>
        <taxon>Micromonospora</taxon>
    </lineage>
</organism>
<dbReference type="InterPro" id="IPR000683">
    <property type="entry name" value="Gfo/Idh/MocA-like_OxRdtase_N"/>
</dbReference>
<evidence type="ECO:0000313" key="4">
    <source>
        <dbReference type="EMBL" id="RFS46255.1"/>
    </source>
</evidence>
<dbReference type="Proteomes" id="UP000262621">
    <property type="component" value="Unassembled WGS sequence"/>
</dbReference>
<protein>
    <submittedName>
        <fullName evidence="4">Gfo/Idh/MocA family oxidoreductase</fullName>
    </submittedName>
</protein>
<proteinExistence type="predicted"/>
<dbReference type="PANTHER" id="PTHR43818">
    <property type="entry name" value="BCDNA.GH03377"/>
    <property type="match status" value="1"/>
</dbReference>
<dbReference type="InterPro" id="IPR036291">
    <property type="entry name" value="NAD(P)-bd_dom_sf"/>
</dbReference>
<feature type="domain" description="Gfo/Idh/MocA-like oxidoreductase N-terminal" evidence="3">
    <location>
        <begin position="33"/>
        <end position="154"/>
    </location>
</feature>
<evidence type="ECO:0000259" key="3">
    <source>
        <dbReference type="Pfam" id="PF01408"/>
    </source>
</evidence>
<feature type="region of interest" description="Disordered" evidence="2">
    <location>
        <begin position="405"/>
        <end position="433"/>
    </location>
</feature>
<reference evidence="4 5" key="1">
    <citation type="submission" date="2018-08" db="EMBL/GenBank/DDBJ databases">
        <title>Verrucosispora craniellae sp. nov., isolated from a marine sponge in the South China Sea.</title>
        <authorList>
            <person name="Li L."/>
            <person name="Lin H.W."/>
        </authorList>
    </citation>
    <scope>NUCLEOTIDE SEQUENCE [LARGE SCALE GENOMIC DNA]</scope>
    <source>
        <strain evidence="4 5">LHW63014</strain>
    </source>
</reference>
<dbReference type="InterPro" id="IPR050463">
    <property type="entry name" value="Gfo/Idh/MocA_oxidrdct_glycsds"/>
</dbReference>